<dbReference type="GO" id="GO:0000162">
    <property type="term" value="P:L-tryptophan biosynthetic process"/>
    <property type="evidence" value="ECO:0007669"/>
    <property type="project" value="TreeGrafter"/>
</dbReference>
<dbReference type="NCBIfam" id="NF005486">
    <property type="entry name" value="PRK07093.1"/>
    <property type="match status" value="1"/>
</dbReference>
<name>A0A1I3KND3_9FLAO</name>
<feature type="domain" description="Chorismate-utilising enzyme C-terminal" evidence="1">
    <location>
        <begin position="77"/>
        <end position="321"/>
    </location>
</feature>
<accession>A0A1I3KND3</accession>
<dbReference type="PANTHER" id="PTHR11236:SF50">
    <property type="entry name" value="AMINODEOXYCHORISMATE SYNTHASE COMPONENT 1"/>
    <property type="match status" value="1"/>
</dbReference>
<organism evidence="2 3">
    <name type="scientific">Myroides guanonis</name>
    <dbReference type="NCBI Taxonomy" id="1150112"/>
    <lineage>
        <taxon>Bacteria</taxon>
        <taxon>Pseudomonadati</taxon>
        <taxon>Bacteroidota</taxon>
        <taxon>Flavobacteriia</taxon>
        <taxon>Flavobacteriales</taxon>
        <taxon>Flavobacteriaceae</taxon>
        <taxon>Myroides</taxon>
    </lineage>
</organism>
<sequence length="326" mass="37231">MTLKDTTISQMNAFGKERIPFLFIIPFDSKEVIIQRLDTVDSNDIMFDFNGLTNVVEQRNVVIDKDFSIDFSPYDFNSYSDQFQKVQSEIAYGNTYLINLTTKTNLLSKLDLKDVFSIAKAKYKLLYKDLFCCFSPEIFVQIKENRIYSFPMKGTIDGSIENAENILLNDNKETAEHYTIVDLIRNDLNLVSKNVRVERFRYLERIETQRGSILQMSSEICGVLEDNWCENLGTIFSKLLPAGSITGAPKERTVEIINSVETYKRGFYTGVAGVFDGNSVDSGVLIRFIEKEGGDEYCYKSGGGITMNSDVNSEYKELQHKIYIPK</sequence>
<dbReference type="PANTHER" id="PTHR11236">
    <property type="entry name" value="AMINOBENZOATE/ANTHRANILATE SYNTHASE"/>
    <property type="match status" value="1"/>
</dbReference>
<dbReference type="SUPFAM" id="SSF56322">
    <property type="entry name" value="ADC synthase"/>
    <property type="match status" value="1"/>
</dbReference>
<gene>
    <name evidence="2" type="ORF">SAMN04487893_1012</name>
</gene>
<dbReference type="InterPro" id="IPR005801">
    <property type="entry name" value="ADC_synthase"/>
</dbReference>
<reference evidence="3" key="1">
    <citation type="submission" date="2016-10" db="EMBL/GenBank/DDBJ databases">
        <authorList>
            <person name="Varghese N."/>
            <person name="Submissions S."/>
        </authorList>
    </citation>
    <scope>NUCLEOTIDE SEQUENCE [LARGE SCALE GENOMIC DNA]</scope>
    <source>
        <strain evidence="3">DSM 26542</strain>
    </source>
</reference>
<evidence type="ECO:0000313" key="3">
    <source>
        <dbReference type="Proteomes" id="UP000243887"/>
    </source>
</evidence>
<dbReference type="PRINTS" id="PR00095">
    <property type="entry name" value="ANTSNTHASEI"/>
</dbReference>
<dbReference type="STRING" id="1150112.SAMN04487893_1012"/>
<dbReference type="Pfam" id="PF00425">
    <property type="entry name" value="Chorismate_bind"/>
    <property type="match status" value="1"/>
</dbReference>
<dbReference type="RefSeq" id="WP_090677263.1">
    <property type="nucleotide sequence ID" value="NZ_FORU01000001.1"/>
</dbReference>
<dbReference type="AlphaFoldDB" id="A0A1I3KND3"/>
<proteinExistence type="predicted"/>
<dbReference type="Gene3D" id="3.60.120.10">
    <property type="entry name" value="Anthranilate synthase"/>
    <property type="match status" value="1"/>
</dbReference>
<evidence type="ECO:0000259" key="1">
    <source>
        <dbReference type="Pfam" id="PF00425"/>
    </source>
</evidence>
<dbReference type="Proteomes" id="UP000243887">
    <property type="component" value="Unassembled WGS sequence"/>
</dbReference>
<dbReference type="GO" id="GO:0046820">
    <property type="term" value="F:4-amino-4-deoxychorismate synthase activity"/>
    <property type="evidence" value="ECO:0007669"/>
    <property type="project" value="TreeGrafter"/>
</dbReference>
<dbReference type="OrthoDB" id="9803598at2"/>
<protein>
    <submittedName>
        <fullName evidence="2">Para-aminobenzoate synthetase component 1</fullName>
    </submittedName>
</protein>
<dbReference type="InterPro" id="IPR019999">
    <property type="entry name" value="Anth_synth_I-like"/>
</dbReference>
<dbReference type="EMBL" id="FORU01000001">
    <property type="protein sequence ID" value="SFI73828.1"/>
    <property type="molecule type" value="Genomic_DNA"/>
</dbReference>
<keyword evidence="3" id="KW-1185">Reference proteome</keyword>
<evidence type="ECO:0000313" key="2">
    <source>
        <dbReference type="EMBL" id="SFI73828.1"/>
    </source>
</evidence>
<dbReference type="InterPro" id="IPR015890">
    <property type="entry name" value="Chorismate_C"/>
</dbReference>